<dbReference type="NCBIfam" id="TIGR01297">
    <property type="entry name" value="CDF"/>
    <property type="match status" value="1"/>
</dbReference>
<dbReference type="RefSeq" id="WP_046349177.1">
    <property type="nucleotide sequence ID" value="NZ_BBWU01000048.1"/>
</dbReference>
<dbReference type="InterPro" id="IPR002524">
    <property type="entry name" value="Cation_efflux"/>
</dbReference>
<dbReference type="Pfam" id="PF16916">
    <property type="entry name" value="ZT_dimer"/>
    <property type="match status" value="1"/>
</dbReference>
<feature type="transmembrane region" description="Helical" evidence="7">
    <location>
        <begin position="189"/>
        <end position="210"/>
    </location>
</feature>
<evidence type="ECO:0000256" key="1">
    <source>
        <dbReference type="ARBA" id="ARBA00004141"/>
    </source>
</evidence>
<dbReference type="InterPro" id="IPR040177">
    <property type="entry name" value="SLC30A9"/>
</dbReference>
<dbReference type="PANTHER" id="PTHR13414">
    <property type="entry name" value="HUEL-CATION TRANSPORTER"/>
    <property type="match status" value="1"/>
</dbReference>
<feature type="transmembrane region" description="Helical" evidence="7">
    <location>
        <begin position="117"/>
        <end position="137"/>
    </location>
</feature>
<evidence type="ECO:0000313" key="10">
    <source>
        <dbReference type="EMBL" id="GAO40385.1"/>
    </source>
</evidence>
<comment type="similarity">
    <text evidence="2">Belongs to the cation diffusion facilitator (CDF) transporter (TC 2.A.4) family.</text>
</comment>
<evidence type="ECO:0000313" key="11">
    <source>
        <dbReference type="Proteomes" id="UP000033202"/>
    </source>
</evidence>
<dbReference type="InterPro" id="IPR036837">
    <property type="entry name" value="Cation_efflux_CTD_sf"/>
</dbReference>
<evidence type="ECO:0000256" key="3">
    <source>
        <dbReference type="ARBA" id="ARBA00022448"/>
    </source>
</evidence>
<dbReference type="Gene3D" id="3.30.70.1350">
    <property type="entry name" value="Cation efflux protein, cytoplasmic domain"/>
    <property type="match status" value="1"/>
</dbReference>
<feature type="domain" description="Cation efflux protein transmembrane" evidence="8">
    <location>
        <begin position="10"/>
        <end position="217"/>
    </location>
</feature>
<dbReference type="GO" id="GO:0006829">
    <property type="term" value="P:zinc ion transport"/>
    <property type="evidence" value="ECO:0007669"/>
    <property type="project" value="InterPro"/>
</dbReference>
<evidence type="ECO:0000259" key="8">
    <source>
        <dbReference type="Pfam" id="PF01545"/>
    </source>
</evidence>
<organism evidence="10 11">
    <name type="scientific">Sphingomonas changbaiensis NBRC 104936</name>
    <dbReference type="NCBI Taxonomy" id="1219043"/>
    <lineage>
        <taxon>Bacteria</taxon>
        <taxon>Pseudomonadati</taxon>
        <taxon>Pseudomonadota</taxon>
        <taxon>Alphaproteobacteria</taxon>
        <taxon>Sphingomonadales</taxon>
        <taxon>Sphingomonadaceae</taxon>
        <taxon>Sphingomonas</taxon>
    </lineage>
</organism>
<dbReference type="STRING" id="1219043.SCH01S_48_00430"/>
<dbReference type="Gene3D" id="1.20.1510.10">
    <property type="entry name" value="Cation efflux protein transmembrane domain"/>
    <property type="match status" value="1"/>
</dbReference>
<dbReference type="InterPro" id="IPR027469">
    <property type="entry name" value="Cation_efflux_TMD_sf"/>
</dbReference>
<keyword evidence="5 7" id="KW-1133">Transmembrane helix</keyword>
<feature type="domain" description="Cation efflux protein cytoplasmic" evidence="9">
    <location>
        <begin position="226"/>
        <end position="296"/>
    </location>
</feature>
<keyword evidence="4 7" id="KW-0812">Transmembrane</keyword>
<feature type="transmembrane region" description="Helical" evidence="7">
    <location>
        <begin position="158"/>
        <end position="183"/>
    </location>
</feature>
<dbReference type="Proteomes" id="UP000033202">
    <property type="component" value="Unassembled WGS sequence"/>
</dbReference>
<name>A0A0E9MTE7_9SPHN</name>
<accession>A0A0E9MTE7</accession>
<comment type="caution">
    <text evidence="10">The sequence shown here is derived from an EMBL/GenBank/DDBJ whole genome shotgun (WGS) entry which is preliminary data.</text>
</comment>
<dbReference type="SUPFAM" id="SSF161111">
    <property type="entry name" value="Cation efflux protein transmembrane domain-like"/>
    <property type="match status" value="1"/>
</dbReference>
<protein>
    <submittedName>
        <fullName evidence="10">Putative cation transporter</fullName>
    </submittedName>
</protein>
<keyword evidence="11" id="KW-1185">Reference proteome</keyword>
<dbReference type="GO" id="GO:0008324">
    <property type="term" value="F:monoatomic cation transmembrane transporter activity"/>
    <property type="evidence" value="ECO:0007669"/>
    <property type="project" value="InterPro"/>
</dbReference>
<dbReference type="InterPro" id="IPR058533">
    <property type="entry name" value="Cation_efflux_TM"/>
</dbReference>
<dbReference type="GO" id="GO:0016020">
    <property type="term" value="C:membrane"/>
    <property type="evidence" value="ECO:0007669"/>
    <property type="project" value="UniProtKB-SubCell"/>
</dbReference>
<comment type="subcellular location">
    <subcellularLocation>
        <location evidence="1">Membrane</location>
        <topology evidence="1">Multi-pass membrane protein</topology>
    </subcellularLocation>
</comment>
<evidence type="ECO:0000256" key="2">
    <source>
        <dbReference type="ARBA" id="ARBA00008114"/>
    </source>
</evidence>
<feature type="transmembrane region" description="Helical" evidence="7">
    <location>
        <begin position="76"/>
        <end position="97"/>
    </location>
</feature>
<dbReference type="AlphaFoldDB" id="A0A0E9MTE7"/>
<dbReference type="OrthoDB" id="9806522at2"/>
<evidence type="ECO:0000256" key="7">
    <source>
        <dbReference type="SAM" id="Phobius"/>
    </source>
</evidence>
<dbReference type="EMBL" id="BBWU01000048">
    <property type="protein sequence ID" value="GAO40385.1"/>
    <property type="molecule type" value="Genomic_DNA"/>
</dbReference>
<dbReference type="PANTHER" id="PTHR13414:SF9">
    <property type="entry name" value="PROTON-COUPLED ZINC ANTIPORTER SLC30A9, MITOCHONDRIAL"/>
    <property type="match status" value="1"/>
</dbReference>
<keyword evidence="6 7" id="KW-0472">Membrane</keyword>
<dbReference type="SUPFAM" id="SSF160240">
    <property type="entry name" value="Cation efflux protein cytoplasmic domain-like"/>
    <property type="match status" value="1"/>
</dbReference>
<gene>
    <name evidence="10" type="ORF">SCH01S_48_00430</name>
</gene>
<evidence type="ECO:0000256" key="4">
    <source>
        <dbReference type="ARBA" id="ARBA00022692"/>
    </source>
</evidence>
<evidence type="ECO:0000256" key="5">
    <source>
        <dbReference type="ARBA" id="ARBA00022989"/>
    </source>
</evidence>
<dbReference type="InterPro" id="IPR027470">
    <property type="entry name" value="Cation_efflux_CTD"/>
</dbReference>
<sequence>MPAPESRTSIIAALVGNLLIAATKGVAAALSGSSAMLSESVHSLVDSGNEILLLYGQHRAAKPPDEQHPFGYGRELYFWCFVVALLIFAVGAGVSIYEGILHIRHPEPNTRPTLSYIVFGLAFLFEGASWWFGWRAFRQAKGKLAWWTAVRVSKDPTSFMVFFEDSAALIGIVIAAVGTFVSVELQKPWIDGVASILIGGVLAAVSVVLARESKALLIGERASPVLTESIEKMVAADPCVESVESITTSQLAPDKVFAALGLQFDDSLSVSDIEHLIARLEDRIRAEHPELFRIFVRPQPREPELSLDSGTPTR</sequence>
<reference evidence="10 11" key="1">
    <citation type="submission" date="2015-04" db="EMBL/GenBank/DDBJ databases">
        <title>Whole genome shotgun sequence of Sphingomonas changbaiensis NBRC 104936.</title>
        <authorList>
            <person name="Katano-Makiyama Y."/>
            <person name="Hosoyama A."/>
            <person name="Hashimoto M."/>
            <person name="Noguchi M."/>
            <person name="Tsuchikane K."/>
            <person name="Ohji S."/>
            <person name="Yamazoe A."/>
            <person name="Ichikawa N."/>
            <person name="Kimura A."/>
            <person name="Fujita N."/>
        </authorList>
    </citation>
    <scope>NUCLEOTIDE SEQUENCE [LARGE SCALE GENOMIC DNA]</scope>
    <source>
        <strain evidence="10 11">NBRC 104936</strain>
    </source>
</reference>
<evidence type="ECO:0000256" key="6">
    <source>
        <dbReference type="ARBA" id="ARBA00023136"/>
    </source>
</evidence>
<proteinExistence type="inferred from homology"/>
<dbReference type="Pfam" id="PF01545">
    <property type="entry name" value="Cation_efflux"/>
    <property type="match status" value="1"/>
</dbReference>
<keyword evidence="3" id="KW-0813">Transport</keyword>
<evidence type="ECO:0000259" key="9">
    <source>
        <dbReference type="Pfam" id="PF16916"/>
    </source>
</evidence>